<sequence>MVAAASCGGQSPQPQAAQLQAQYQQAVATLQNMGQGQLQSLIQKQQQAIASQYTSNAPHNPTNFLVNRPAAPLPAGTPNSTAPTTVGASSPAQQRMVIAHHQLQMPQQTQQQQQQQQDPSSVGLHPQQGQQGAATRPPLAGVSHSQQSAAVQAVHGMVKNFVVNRVTTNPIEGLSEEEKALIHDQVEQMTEMFKHVDQLLSVFLALTSNHEATKRLMLMKCMFQDQLDALPRGEYMISLANLKKLKEEFSRYCFWVKKIGGQTQSLPGASSPDTNAQTTTASQT</sequence>
<gene>
    <name evidence="2" type="ORF">BC938DRAFT_477878</name>
</gene>
<organism evidence="2 3">
    <name type="scientific">Jimgerdemannia flammicorona</name>
    <dbReference type="NCBI Taxonomy" id="994334"/>
    <lineage>
        <taxon>Eukaryota</taxon>
        <taxon>Fungi</taxon>
        <taxon>Fungi incertae sedis</taxon>
        <taxon>Mucoromycota</taxon>
        <taxon>Mucoromycotina</taxon>
        <taxon>Endogonomycetes</taxon>
        <taxon>Endogonales</taxon>
        <taxon>Endogonaceae</taxon>
        <taxon>Jimgerdemannia</taxon>
    </lineage>
</organism>
<protein>
    <submittedName>
        <fullName evidence="2">Mediator complex subunit 15-domain-containing protein</fullName>
    </submittedName>
</protein>
<feature type="compositionally biased region" description="Polar residues" evidence="1">
    <location>
        <begin position="53"/>
        <end position="65"/>
    </location>
</feature>
<dbReference type="GO" id="GO:0016592">
    <property type="term" value="C:mediator complex"/>
    <property type="evidence" value="ECO:0007669"/>
    <property type="project" value="InterPro"/>
</dbReference>
<comment type="caution">
    <text evidence="2">The sequence shown here is derived from an EMBL/GenBank/DDBJ whole genome shotgun (WGS) entry which is preliminary data.</text>
</comment>
<evidence type="ECO:0000313" key="3">
    <source>
        <dbReference type="Proteomes" id="UP000274822"/>
    </source>
</evidence>
<feature type="region of interest" description="Disordered" evidence="1">
    <location>
        <begin position="52"/>
        <end position="91"/>
    </location>
</feature>
<feature type="non-terminal residue" evidence="2">
    <location>
        <position position="284"/>
    </location>
</feature>
<feature type="compositionally biased region" description="Low complexity" evidence="1">
    <location>
        <begin position="103"/>
        <end position="117"/>
    </location>
</feature>
<evidence type="ECO:0000256" key="1">
    <source>
        <dbReference type="SAM" id="MobiDB-lite"/>
    </source>
</evidence>
<feature type="region of interest" description="Disordered" evidence="1">
    <location>
        <begin position="103"/>
        <end position="147"/>
    </location>
</feature>
<proteinExistence type="predicted"/>
<keyword evidence="3" id="KW-1185">Reference proteome</keyword>
<reference evidence="2 3" key="1">
    <citation type="journal article" date="2018" name="New Phytol.">
        <title>Phylogenomics of Endogonaceae and evolution of mycorrhizas within Mucoromycota.</title>
        <authorList>
            <person name="Chang Y."/>
            <person name="Desiro A."/>
            <person name="Na H."/>
            <person name="Sandor L."/>
            <person name="Lipzen A."/>
            <person name="Clum A."/>
            <person name="Barry K."/>
            <person name="Grigoriev I.V."/>
            <person name="Martin F.M."/>
            <person name="Stajich J.E."/>
            <person name="Smith M.E."/>
            <person name="Bonito G."/>
            <person name="Spatafora J.W."/>
        </authorList>
    </citation>
    <scope>NUCLEOTIDE SEQUENCE [LARGE SCALE GENOMIC DNA]</scope>
    <source>
        <strain evidence="2 3">AD002</strain>
    </source>
</reference>
<accession>A0A433QNS1</accession>
<feature type="region of interest" description="Disordered" evidence="1">
    <location>
        <begin position="265"/>
        <end position="284"/>
    </location>
</feature>
<dbReference type="GO" id="GO:0006357">
    <property type="term" value="P:regulation of transcription by RNA polymerase II"/>
    <property type="evidence" value="ECO:0007669"/>
    <property type="project" value="InterPro"/>
</dbReference>
<dbReference type="EMBL" id="RBNJ01002994">
    <property type="protein sequence ID" value="RUS31409.1"/>
    <property type="molecule type" value="Genomic_DNA"/>
</dbReference>
<dbReference type="Proteomes" id="UP000274822">
    <property type="component" value="Unassembled WGS sequence"/>
</dbReference>
<dbReference type="Pfam" id="PF05397">
    <property type="entry name" value="Med15_fungi"/>
    <property type="match status" value="1"/>
</dbReference>
<name>A0A433QNS1_9FUNG</name>
<evidence type="ECO:0000313" key="2">
    <source>
        <dbReference type="EMBL" id="RUS31409.1"/>
    </source>
</evidence>
<feature type="compositionally biased region" description="Polar residues" evidence="1">
    <location>
        <begin position="77"/>
        <end position="91"/>
    </location>
</feature>
<dbReference type="InterPro" id="IPR008626">
    <property type="entry name" value="Mediator_Med15_fun"/>
</dbReference>
<dbReference type="AlphaFoldDB" id="A0A433QNS1"/>
<dbReference type="GO" id="GO:0003712">
    <property type="term" value="F:transcription coregulator activity"/>
    <property type="evidence" value="ECO:0007669"/>
    <property type="project" value="InterPro"/>
</dbReference>